<evidence type="ECO:0000256" key="4">
    <source>
        <dbReference type="ARBA" id="ARBA00022692"/>
    </source>
</evidence>
<dbReference type="Proteomes" id="UP000628560">
    <property type="component" value="Unassembled WGS sequence"/>
</dbReference>
<evidence type="ECO:0000256" key="6">
    <source>
        <dbReference type="ARBA" id="ARBA00023136"/>
    </source>
</evidence>
<organism evidence="8 9">
    <name type="scientific">Lelliottia nimipressuralis</name>
    <dbReference type="NCBI Taxonomy" id="69220"/>
    <lineage>
        <taxon>Bacteria</taxon>
        <taxon>Pseudomonadati</taxon>
        <taxon>Pseudomonadota</taxon>
        <taxon>Gammaproteobacteria</taxon>
        <taxon>Enterobacterales</taxon>
        <taxon>Enterobacteriaceae</taxon>
        <taxon>Lelliottia</taxon>
    </lineage>
</organism>
<dbReference type="PANTHER" id="PTHR23517">
    <property type="entry name" value="RESISTANCE PROTEIN MDTM, PUTATIVE-RELATED-RELATED"/>
    <property type="match status" value="1"/>
</dbReference>
<gene>
    <name evidence="8" type="ORF">ISP11_17175</name>
</gene>
<feature type="transmembrane region" description="Helical" evidence="7">
    <location>
        <begin position="104"/>
        <end position="128"/>
    </location>
</feature>
<dbReference type="EMBL" id="JADIXP010000011">
    <property type="protein sequence ID" value="MBF4179600.1"/>
    <property type="molecule type" value="Genomic_DNA"/>
</dbReference>
<evidence type="ECO:0000313" key="9">
    <source>
        <dbReference type="Proteomes" id="UP000628560"/>
    </source>
</evidence>
<keyword evidence="2" id="KW-0813">Transport</keyword>
<dbReference type="RefSeq" id="WP_194513948.1">
    <property type="nucleotide sequence ID" value="NZ_JADIXP010000011.1"/>
</dbReference>
<evidence type="ECO:0000256" key="7">
    <source>
        <dbReference type="SAM" id="Phobius"/>
    </source>
</evidence>
<feature type="transmembrane region" description="Helical" evidence="7">
    <location>
        <begin position="291"/>
        <end position="312"/>
    </location>
</feature>
<evidence type="ECO:0000256" key="1">
    <source>
        <dbReference type="ARBA" id="ARBA00004651"/>
    </source>
</evidence>
<evidence type="ECO:0000256" key="3">
    <source>
        <dbReference type="ARBA" id="ARBA00022475"/>
    </source>
</evidence>
<keyword evidence="6 7" id="KW-0472">Membrane</keyword>
<feature type="transmembrane region" description="Helical" evidence="7">
    <location>
        <begin position="135"/>
        <end position="154"/>
    </location>
</feature>
<feature type="transmembrane region" description="Helical" evidence="7">
    <location>
        <begin position="357"/>
        <end position="380"/>
    </location>
</feature>
<dbReference type="AlphaFoldDB" id="A0ABD4KDI1"/>
<feature type="transmembrane region" description="Helical" evidence="7">
    <location>
        <begin position="166"/>
        <end position="185"/>
    </location>
</feature>
<accession>A0ABD4KDI1</accession>
<feature type="transmembrane region" description="Helical" evidence="7">
    <location>
        <begin position="76"/>
        <end position="98"/>
    </location>
</feature>
<feature type="transmembrane region" description="Helical" evidence="7">
    <location>
        <begin position="209"/>
        <end position="227"/>
    </location>
</feature>
<dbReference type="GO" id="GO:0005886">
    <property type="term" value="C:plasma membrane"/>
    <property type="evidence" value="ECO:0007669"/>
    <property type="project" value="UniProtKB-SubCell"/>
</dbReference>
<evidence type="ECO:0000256" key="2">
    <source>
        <dbReference type="ARBA" id="ARBA00022448"/>
    </source>
</evidence>
<comment type="caution">
    <text evidence="8">The sequence shown here is derived from an EMBL/GenBank/DDBJ whole genome shotgun (WGS) entry which is preliminary data.</text>
</comment>
<dbReference type="InterPro" id="IPR050171">
    <property type="entry name" value="MFS_Transporters"/>
</dbReference>
<name>A0ABD4KDI1_9ENTR</name>
<keyword evidence="3" id="KW-1003">Cell membrane</keyword>
<protein>
    <submittedName>
        <fullName evidence="8">MFS transporter</fullName>
    </submittedName>
</protein>
<evidence type="ECO:0000313" key="8">
    <source>
        <dbReference type="EMBL" id="MBF4179600.1"/>
    </source>
</evidence>
<feature type="transmembrane region" description="Helical" evidence="7">
    <location>
        <begin position="47"/>
        <end position="69"/>
    </location>
</feature>
<feature type="transmembrane region" description="Helical" evidence="7">
    <location>
        <begin position="332"/>
        <end position="351"/>
    </location>
</feature>
<keyword evidence="5 7" id="KW-1133">Transmembrane helix</keyword>
<dbReference type="PANTHER" id="PTHR23517:SF2">
    <property type="entry name" value="MULTIDRUG RESISTANCE PROTEIN MDTH"/>
    <property type="match status" value="1"/>
</dbReference>
<proteinExistence type="predicted"/>
<comment type="subcellular location">
    <subcellularLocation>
        <location evidence="1">Cell membrane</location>
        <topology evidence="1">Multi-pass membrane protein</topology>
    </subcellularLocation>
</comment>
<reference evidence="8 9" key="1">
    <citation type="submission" date="2020-11" db="EMBL/GenBank/DDBJ databases">
        <title>Identification of Lelliottia nimipressuralis from Wound Infection by Whole Genome-Based Bacterial Identification.</title>
        <authorList>
            <person name="Navarathna D.H."/>
            <person name="Choi H."/>
            <person name="Jinadatha C."/>
            <person name="Chatterjee P."/>
            <person name="Hwang M."/>
        </authorList>
    </citation>
    <scope>NUCLEOTIDE SEQUENCE [LARGE SCALE GENOMIC DNA]</scope>
    <source>
        <strain evidence="8 9">DN2020</strain>
    </source>
</reference>
<dbReference type="InterPro" id="IPR036259">
    <property type="entry name" value="MFS_trans_sf"/>
</dbReference>
<sequence length="396" mass="42041">MKTPALPRLLPVAAGGNQLINWGITFYMPGTFAHAIAADMRWSSPQIYLGLTLAMLVMATVSPFVARLLARFGGQLVVMSGTLMIAVSCAVMACVHALPGWYAAWLLAGVGMRLSLYDALFASLVNLYGQSARRTISHVTLAGGLASAVFWPLGAKLLTFMSWREALMIYALAGLLSAALIRVLPGHRVPVATTRKATAHANHQDRRNGLLYATFIALITFVSNGTSTHLPEFIASVGLPASVGMLWGIGQTGARFTEVVAGSHLTPLRLTLITALAMPLCFLTGLSASTFIWAAAGFVLGYGAINGLVTIVKATLPLQLFPAEDYARRTGVLLIPAQVMAAVSPFAYAWLNRELGVFGAMWVSCGLTVIIGGLAVGLVVMQRHNKKPSTEAEGFV</sequence>
<dbReference type="SUPFAM" id="SSF103473">
    <property type="entry name" value="MFS general substrate transporter"/>
    <property type="match status" value="1"/>
</dbReference>
<dbReference type="Pfam" id="PF07690">
    <property type="entry name" value="MFS_1"/>
    <property type="match status" value="1"/>
</dbReference>
<evidence type="ECO:0000256" key="5">
    <source>
        <dbReference type="ARBA" id="ARBA00022989"/>
    </source>
</evidence>
<dbReference type="Gene3D" id="1.20.1250.20">
    <property type="entry name" value="MFS general substrate transporter like domains"/>
    <property type="match status" value="1"/>
</dbReference>
<keyword evidence="4 7" id="KW-0812">Transmembrane</keyword>
<dbReference type="InterPro" id="IPR011701">
    <property type="entry name" value="MFS"/>
</dbReference>